<comment type="subcellular location">
    <subcellularLocation>
        <location evidence="1">Secreted</location>
        <location evidence="1">Cell wall</location>
    </subcellularLocation>
</comment>
<reference evidence="18" key="1">
    <citation type="journal article" date="2016" name="Nature">
        <title>The genome of the seagrass Zostera marina reveals angiosperm adaptation to the sea.</title>
        <authorList>
            <person name="Olsen J.L."/>
            <person name="Rouze P."/>
            <person name="Verhelst B."/>
            <person name="Lin Y.-C."/>
            <person name="Bayer T."/>
            <person name="Collen J."/>
            <person name="Dattolo E."/>
            <person name="De Paoli E."/>
            <person name="Dittami S."/>
            <person name="Maumus F."/>
            <person name="Michel G."/>
            <person name="Kersting A."/>
            <person name="Lauritano C."/>
            <person name="Lohaus R."/>
            <person name="Toepel M."/>
            <person name="Tonon T."/>
            <person name="Vanneste K."/>
            <person name="Amirebrahimi M."/>
            <person name="Brakel J."/>
            <person name="Bostroem C."/>
            <person name="Chovatia M."/>
            <person name="Grimwood J."/>
            <person name="Jenkins J.W."/>
            <person name="Jueterbock A."/>
            <person name="Mraz A."/>
            <person name="Stam W.T."/>
            <person name="Tice H."/>
            <person name="Bornberg-Bauer E."/>
            <person name="Green P.J."/>
            <person name="Pearson G.A."/>
            <person name="Procaccini G."/>
            <person name="Duarte C.M."/>
            <person name="Schmutz J."/>
            <person name="Reusch T.B.H."/>
            <person name="Van de Peer Y."/>
        </authorList>
    </citation>
    <scope>NUCLEOTIDE SEQUENCE [LARGE SCALE GENOMIC DNA]</scope>
    <source>
        <strain evidence="18">cv. Finnish</strain>
    </source>
</reference>
<keyword evidence="4" id="KW-0964">Secreted</keyword>
<comment type="catalytic activity">
    <reaction evidence="10">
        <text>[(1-&gt;4)-alpha-D-galacturonosyl](n) + H2O = alpha-D-galacturonate + [(1-&gt;4)-alpha-D-galacturonosyl](n-1)</text>
        <dbReference type="Rhea" id="RHEA:14117"/>
        <dbReference type="Rhea" id="RHEA-COMP:14570"/>
        <dbReference type="Rhea" id="RHEA-COMP:14572"/>
        <dbReference type="ChEBI" id="CHEBI:15377"/>
        <dbReference type="ChEBI" id="CHEBI:58658"/>
        <dbReference type="ChEBI" id="CHEBI:140523"/>
        <dbReference type="EC" id="3.2.1.67"/>
    </reaction>
</comment>
<dbReference type="EC" id="3.2.1.67" evidence="8"/>
<evidence type="ECO:0000256" key="13">
    <source>
        <dbReference type="ARBA" id="ARBA00083621"/>
    </source>
</evidence>
<evidence type="ECO:0000256" key="9">
    <source>
        <dbReference type="ARBA" id="ARBA00043142"/>
    </source>
</evidence>
<dbReference type="PROSITE" id="PS00502">
    <property type="entry name" value="POLYGALACTURONASE"/>
    <property type="match status" value="1"/>
</dbReference>
<dbReference type="GO" id="GO:0005975">
    <property type="term" value="P:carbohydrate metabolic process"/>
    <property type="evidence" value="ECO:0007669"/>
    <property type="project" value="InterPro"/>
</dbReference>
<dbReference type="FunFam" id="2.160.20.10:FF:000004">
    <property type="entry name" value="Pectin lyase-like superfamily protein"/>
    <property type="match status" value="1"/>
</dbReference>
<accession>A0A0K9PJL4</accession>
<evidence type="ECO:0000256" key="16">
    <source>
        <dbReference type="SAM" id="SignalP"/>
    </source>
</evidence>
<keyword evidence="3" id="KW-0134">Cell wall</keyword>
<dbReference type="InterPro" id="IPR006626">
    <property type="entry name" value="PbH1"/>
</dbReference>
<keyword evidence="18" id="KW-1185">Reference proteome</keyword>
<evidence type="ECO:0000256" key="1">
    <source>
        <dbReference type="ARBA" id="ARBA00004191"/>
    </source>
</evidence>
<evidence type="ECO:0000256" key="14">
    <source>
        <dbReference type="PROSITE-ProRule" id="PRU10052"/>
    </source>
</evidence>
<evidence type="ECO:0000256" key="3">
    <source>
        <dbReference type="ARBA" id="ARBA00022512"/>
    </source>
</evidence>
<organism evidence="17 18">
    <name type="scientific">Zostera marina</name>
    <name type="common">Eelgrass</name>
    <dbReference type="NCBI Taxonomy" id="29655"/>
    <lineage>
        <taxon>Eukaryota</taxon>
        <taxon>Viridiplantae</taxon>
        <taxon>Streptophyta</taxon>
        <taxon>Embryophyta</taxon>
        <taxon>Tracheophyta</taxon>
        <taxon>Spermatophyta</taxon>
        <taxon>Magnoliopsida</taxon>
        <taxon>Liliopsida</taxon>
        <taxon>Zosteraceae</taxon>
        <taxon>Zostera</taxon>
    </lineage>
</organism>
<evidence type="ECO:0000256" key="4">
    <source>
        <dbReference type="ARBA" id="ARBA00022525"/>
    </source>
</evidence>
<dbReference type="InterPro" id="IPR011050">
    <property type="entry name" value="Pectin_lyase_fold/virulence"/>
</dbReference>
<evidence type="ECO:0000256" key="2">
    <source>
        <dbReference type="ARBA" id="ARBA00008834"/>
    </source>
</evidence>
<evidence type="ECO:0000256" key="11">
    <source>
        <dbReference type="ARBA" id="ARBA00057651"/>
    </source>
</evidence>
<evidence type="ECO:0000256" key="8">
    <source>
        <dbReference type="ARBA" id="ARBA00038933"/>
    </source>
</evidence>
<dbReference type="Gene3D" id="2.160.20.10">
    <property type="entry name" value="Single-stranded right-handed beta-helix, Pectin lyase-like"/>
    <property type="match status" value="1"/>
</dbReference>
<dbReference type="Pfam" id="PF00295">
    <property type="entry name" value="Glyco_hydro_28"/>
    <property type="match status" value="1"/>
</dbReference>
<dbReference type="GO" id="GO:0004650">
    <property type="term" value="F:polygalacturonase activity"/>
    <property type="evidence" value="ECO:0007669"/>
    <property type="project" value="InterPro"/>
</dbReference>
<comment type="caution">
    <text evidence="17">The sequence shown here is derived from an EMBL/GenBank/DDBJ whole genome shotgun (WGS) entry which is preliminary data.</text>
</comment>
<keyword evidence="6 15" id="KW-0326">Glycosidase</keyword>
<dbReference type="AlphaFoldDB" id="A0A0K9PJL4"/>
<evidence type="ECO:0000256" key="10">
    <source>
        <dbReference type="ARBA" id="ARBA00048766"/>
    </source>
</evidence>
<dbReference type="OMA" id="TWFTGTM"/>
<dbReference type="OrthoDB" id="187139at2759"/>
<name>A0A0K9PJL4_ZOSMR</name>
<dbReference type="GO" id="GO:0047911">
    <property type="term" value="F:galacturan 1,4-alpha-galacturonidase activity"/>
    <property type="evidence" value="ECO:0007669"/>
    <property type="project" value="UniProtKB-EC"/>
</dbReference>
<keyword evidence="7" id="KW-0961">Cell wall biogenesis/degradation</keyword>
<comment type="similarity">
    <text evidence="2 15">Belongs to the glycosyl hydrolase 28 family.</text>
</comment>
<keyword evidence="5 15" id="KW-0378">Hydrolase</keyword>
<gene>
    <name evidence="17" type="ORF">ZOSMA_23G00920</name>
</gene>
<dbReference type="Proteomes" id="UP000036987">
    <property type="component" value="Unassembled WGS sequence"/>
</dbReference>
<protein>
    <recommendedName>
        <fullName evidence="12">Exopolygalacturonase</fullName>
        <ecNumber evidence="8">3.2.1.67</ecNumber>
    </recommendedName>
    <alternativeName>
        <fullName evidence="9">Galacturan 1,4-alpha-galacturonidase</fullName>
    </alternativeName>
    <alternativeName>
        <fullName evidence="13">Pectinase</fullName>
    </alternativeName>
</protein>
<evidence type="ECO:0000256" key="15">
    <source>
        <dbReference type="RuleBase" id="RU361169"/>
    </source>
</evidence>
<dbReference type="EMBL" id="LFYR01000839">
    <property type="protein sequence ID" value="KMZ68435.1"/>
    <property type="molecule type" value="Genomic_DNA"/>
</dbReference>
<feature type="chain" id="PRO_5005527636" description="Exopolygalacturonase" evidence="16">
    <location>
        <begin position="30"/>
        <end position="396"/>
    </location>
</feature>
<dbReference type="STRING" id="29655.A0A0K9PJL4"/>
<comment type="function">
    <text evidence="11">May function in depolymerizing pectin during pollen development, germination, and tube growth. Acts as an exo-polygalacturonase.</text>
</comment>
<evidence type="ECO:0000256" key="7">
    <source>
        <dbReference type="ARBA" id="ARBA00023316"/>
    </source>
</evidence>
<feature type="active site" evidence="14">
    <location>
        <position position="244"/>
    </location>
</feature>
<feature type="signal peptide" evidence="16">
    <location>
        <begin position="1"/>
        <end position="29"/>
    </location>
</feature>
<evidence type="ECO:0000313" key="17">
    <source>
        <dbReference type="EMBL" id="KMZ68435.1"/>
    </source>
</evidence>
<dbReference type="InterPro" id="IPR012334">
    <property type="entry name" value="Pectin_lyas_fold"/>
</dbReference>
<evidence type="ECO:0000256" key="12">
    <source>
        <dbReference type="ARBA" id="ARBA00068298"/>
    </source>
</evidence>
<dbReference type="SUPFAM" id="SSF51126">
    <property type="entry name" value="Pectin lyase-like"/>
    <property type="match status" value="1"/>
</dbReference>
<evidence type="ECO:0000313" key="18">
    <source>
        <dbReference type="Proteomes" id="UP000036987"/>
    </source>
</evidence>
<proteinExistence type="inferred from homology"/>
<sequence>MENSMAGRSSTFLLLLLVFIYFPWQSAKAEYNIMGFGAKSNGRTDSTKSLLRAWSSACGSSSNKGAIMYIPKGKFLLGHVEFKGPCKSSIVTIKMDGTLVAPSGYKGSGEEWIVFNKVDGLSIQGGTIDGQGASLWKCKESSSNCPHGWRSLLIDHSKNVKIKDLTSINSKHFHIVIHESQRVMMQGVKIIAPDESPNTDGISLQKSSDVTILDANIKTGDDCISMSAGTKNVWAERISCGPGHGISIGSIGKTKNENGVNNITVKDTEFTGSDNGLRIKAWGRPSTAFVRGVIFEKSRMKNVKNPIIINQNYCPNSKNCPNKNSGVKISGITYNDIQGSSSSQVAMKFDCSPGNPCTGISLKNIKLTYRGGQAKSSCKYAHGKSSGFVNPKSCLI</sequence>
<keyword evidence="16" id="KW-0732">Signal</keyword>
<dbReference type="GO" id="GO:0071555">
    <property type="term" value="P:cell wall organization"/>
    <property type="evidence" value="ECO:0007669"/>
    <property type="project" value="UniProtKB-KW"/>
</dbReference>
<dbReference type="PANTHER" id="PTHR31375">
    <property type="match status" value="1"/>
</dbReference>
<evidence type="ECO:0000256" key="6">
    <source>
        <dbReference type="ARBA" id="ARBA00023295"/>
    </source>
</evidence>
<dbReference type="SMART" id="SM00710">
    <property type="entry name" value="PbH1"/>
    <property type="match status" value="5"/>
</dbReference>
<dbReference type="InterPro" id="IPR000743">
    <property type="entry name" value="Glyco_hydro_28"/>
</dbReference>
<evidence type="ECO:0000256" key="5">
    <source>
        <dbReference type="ARBA" id="ARBA00022801"/>
    </source>
</evidence>